<dbReference type="AlphaFoldDB" id="A0A8H3U2S4"/>
<keyword evidence="4" id="KW-0808">Transferase</keyword>
<comment type="similarity">
    <text evidence="2">Belongs to the class-I pyridoxal-phosphate-dependent aminotransferase family.</text>
</comment>
<proteinExistence type="inferred from homology"/>
<comment type="caution">
    <text evidence="6">The sequence shown here is derived from an EMBL/GenBank/DDBJ whole genome shotgun (WGS) entry which is preliminary data.</text>
</comment>
<comment type="cofactor">
    <cofactor evidence="1">
        <name>pyridoxal 5'-phosphate</name>
        <dbReference type="ChEBI" id="CHEBI:597326"/>
    </cofactor>
</comment>
<protein>
    <submittedName>
        <fullName evidence="6">Uncharacterized protein</fullName>
    </submittedName>
</protein>
<keyword evidence="3" id="KW-0032">Aminotransferase</keyword>
<gene>
    <name evidence="6" type="ORF">BLS_001184</name>
</gene>
<dbReference type="InterPro" id="IPR050859">
    <property type="entry name" value="Class-I_PLP-dep_aminotransf"/>
</dbReference>
<organism evidence="6 7">
    <name type="scientific">Venturia inaequalis</name>
    <name type="common">Apple scab fungus</name>
    <dbReference type="NCBI Taxonomy" id="5025"/>
    <lineage>
        <taxon>Eukaryota</taxon>
        <taxon>Fungi</taxon>
        <taxon>Dikarya</taxon>
        <taxon>Ascomycota</taxon>
        <taxon>Pezizomycotina</taxon>
        <taxon>Dothideomycetes</taxon>
        <taxon>Pleosporomycetidae</taxon>
        <taxon>Venturiales</taxon>
        <taxon>Venturiaceae</taxon>
        <taxon>Venturia</taxon>
    </lineage>
</organism>
<dbReference type="InterPro" id="IPR015422">
    <property type="entry name" value="PyrdxlP-dep_Trfase_small"/>
</dbReference>
<sequence>MNDMCDTLETGTTLVKSGRRNSLTEMTGNLSLDAYNAVEEKKETEDEWSVIETTRIYEFIRPMGGMFIWVRCNFPSHPLASKVALPRLARALWVYWTTRKVLVSPGAIFAPTEEIGERDAWECYRLCFAACPREDLVPISERFAKGAQAFWRIKKVSVIDELLKDEVVMMRGMEVGGMAALTGFC</sequence>
<dbReference type="GO" id="GO:1901605">
    <property type="term" value="P:alpha-amino acid metabolic process"/>
    <property type="evidence" value="ECO:0007669"/>
    <property type="project" value="TreeGrafter"/>
</dbReference>
<keyword evidence="5" id="KW-0663">Pyridoxal phosphate</keyword>
<evidence type="ECO:0000313" key="6">
    <source>
        <dbReference type="EMBL" id="KAE9961893.1"/>
    </source>
</evidence>
<evidence type="ECO:0000256" key="5">
    <source>
        <dbReference type="ARBA" id="ARBA00022898"/>
    </source>
</evidence>
<reference evidence="6 7" key="1">
    <citation type="submission" date="2019-11" db="EMBL/GenBank/DDBJ databases">
        <title>Venturia inaequalis Genome Resource.</title>
        <authorList>
            <person name="Lichtner F.J."/>
        </authorList>
    </citation>
    <scope>NUCLEOTIDE SEQUENCE [LARGE SCALE GENOMIC DNA]</scope>
    <source>
        <strain evidence="6">Bline_iso_100314</strain>
    </source>
</reference>
<dbReference type="InterPro" id="IPR015424">
    <property type="entry name" value="PyrdxlP-dep_Trfase"/>
</dbReference>
<dbReference type="Gene3D" id="3.90.1150.10">
    <property type="entry name" value="Aspartate Aminotransferase, domain 1"/>
    <property type="match status" value="1"/>
</dbReference>
<evidence type="ECO:0000256" key="4">
    <source>
        <dbReference type="ARBA" id="ARBA00022679"/>
    </source>
</evidence>
<accession>A0A8H3U2S4</accession>
<evidence type="ECO:0000256" key="1">
    <source>
        <dbReference type="ARBA" id="ARBA00001933"/>
    </source>
</evidence>
<evidence type="ECO:0000256" key="2">
    <source>
        <dbReference type="ARBA" id="ARBA00007441"/>
    </source>
</evidence>
<evidence type="ECO:0000313" key="7">
    <source>
        <dbReference type="Proteomes" id="UP000433883"/>
    </source>
</evidence>
<dbReference type="GO" id="GO:0008483">
    <property type="term" value="F:transaminase activity"/>
    <property type="evidence" value="ECO:0007669"/>
    <property type="project" value="UniProtKB-KW"/>
</dbReference>
<evidence type="ECO:0000256" key="3">
    <source>
        <dbReference type="ARBA" id="ARBA00022576"/>
    </source>
</evidence>
<name>A0A8H3U2S4_VENIN</name>
<dbReference type="EMBL" id="WNWQ01001252">
    <property type="protein sequence ID" value="KAE9961893.1"/>
    <property type="molecule type" value="Genomic_DNA"/>
</dbReference>
<dbReference type="PANTHER" id="PTHR42790">
    <property type="entry name" value="AMINOTRANSFERASE"/>
    <property type="match status" value="1"/>
</dbReference>
<dbReference type="Proteomes" id="UP000433883">
    <property type="component" value="Unassembled WGS sequence"/>
</dbReference>
<dbReference type="SUPFAM" id="SSF53383">
    <property type="entry name" value="PLP-dependent transferases"/>
    <property type="match status" value="1"/>
</dbReference>
<dbReference type="PANTHER" id="PTHR42790:SF1">
    <property type="entry name" value="AROMATIC AMINO ACID AMINOTRANSFERASE, HYPOTHETICAL (EUROFUNG)"/>
    <property type="match status" value="1"/>
</dbReference>